<dbReference type="InterPro" id="IPR049625">
    <property type="entry name" value="Glyco_transf_61_cat"/>
</dbReference>
<evidence type="ECO:0000256" key="2">
    <source>
        <dbReference type="ARBA" id="ARBA00022679"/>
    </source>
</evidence>
<keyword evidence="6" id="KW-1185">Reference proteome</keyword>
<keyword evidence="3" id="KW-0325">Glycoprotein</keyword>
<dbReference type="EMBL" id="NBIV01000174">
    <property type="protein sequence ID" value="PXF42173.1"/>
    <property type="molecule type" value="Genomic_DNA"/>
</dbReference>
<dbReference type="InterPro" id="IPR007657">
    <property type="entry name" value="Glycosyltransferase_61"/>
</dbReference>
<dbReference type="AlphaFoldDB" id="A0A2V3IJF9"/>
<evidence type="ECO:0000256" key="3">
    <source>
        <dbReference type="ARBA" id="ARBA00023180"/>
    </source>
</evidence>
<dbReference type="PANTHER" id="PTHR20961">
    <property type="entry name" value="GLYCOSYLTRANSFERASE"/>
    <property type="match status" value="1"/>
</dbReference>
<keyword evidence="1" id="KW-0328">Glycosyltransferase</keyword>
<name>A0A2V3IJF9_9FLOR</name>
<evidence type="ECO:0000256" key="1">
    <source>
        <dbReference type="ARBA" id="ARBA00022676"/>
    </source>
</evidence>
<evidence type="ECO:0000313" key="6">
    <source>
        <dbReference type="Proteomes" id="UP000247409"/>
    </source>
</evidence>
<comment type="caution">
    <text evidence="5">The sequence shown here is derived from an EMBL/GenBank/DDBJ whole genome shotgun (WGS) entry which is preliminary data.</text>
</comment>
<gene>
    <name evidence="5" type="ORF">BWQ96_08093</name>
</gene>
<reference evidence="5 6" key="1">
    <citation type="journal article" date="2018" name="Mol. Biol. Evol.">
        <title>Analysis of the draft genome of the red seaweed Gracilariopsis chorda provides insights into genome size evolution in Rhodophyta.</title>
        <authorList>
            <person name="Lee J."/>
            <person name="Yang E.C."/>
            <person name="Graf L."/>
            <person name="Yang J.H."/>
            <person name="Qiu H."/>
            <person name="Zel Zion U."/>
            <person name="Chan C.X."/>
            <person name="Stephens T.G."/>
            <person name="Weber A.P.M."/>
            <person name="Boo G.H."/>
            <person name="Boo S.M."/>
            <person name="Kim K.M."/>
            <person name="Shin Y."/>
            <person name="Jung M."/>
            <person name="Lee S.J."/>
            <person name="Yim H.S."/>
            <person name="Lee J.H."/>
            <person name="Bhattacharya D."/>
            <person name="Yoon H.S."/>
        </authorList>
    </citation>
    <scope>NUCLEOTIDE SEQUENCE [LARGE SCALE GENOMIC DNA]</scope>
    <source>
        <strain evidence="5 6">SKKU-2015</strain>
        <tissue evidence="5">Whole body</tissue>
    </source>
</reference>
<evidence type="ECO:0000259" key="4">
    <source>
        <dbReference type="Pfam" id="PF04577"/>
    </source>
</evidence>
<organism evidence="5 6">
    <name type="scientific">Gracilariopsis chorda</name>
    <dbReference type="NCBI Taxonomy" id="448386"/>
    <lineage>
        <taxon>Eukaryota</taxon>
        <taxon>Rhodophyta</taxon>
        <taxon>Florideophyceae</taxon>
        <taxon>Rhodymeniophycidae</taxon>
        <taxon>Gracilariales</taxon>
        <taxon>Gracilariaceae</taxon>
        <taxon>Gracilariopsis</taxon>
    </lineage>
</organism>
<dbReference type="GO" id="GO:0016757">
    <property type="term" value="F:glycosyltransferase activity"/>
    <property type="evidence" value="ECO:0007669"/>
    <property type="project" value="UniProtKB-KW"/>
</dbReference>
<proteinExistence type="predicted"/>
<accession>A0A2V3IJF9</accession>
<sequence>MLTEETSKQGFRLKTIVTSKNHSFDHQVRAFADVGFVVGIHGANLVNSIFMRPFSALFEVFPARSSSMCYYAGSNSGMFYQSHRTRIVASAEESGCRKGYKCWTDLKHTRVKISTKKDQDRIREMVTNGMRHVLELNARFPHGIPVFLDEERDAYLIDEGQDDPV</sequence>
<evidence type="ECO:0000313" key="5">
    <source>
        <dbReference type="EMBL" id="PXF42173.1"/>
    </source>
</evidence>
<dbReference type="Proteomes" id="UP000247409">
    <property type="component" value="Unassembled WGS sequence"/>
</dbReference>
<protein>
    <recommendedName>
        <fullName evidence="4">Glycosyltransferase 61 catalytic domain-containing protein</fullName>
    </recommendedName>
</protein>
<dbReference type="Pfam" id="PF04577">
    <property type="entry name" value="Glyco_transf_61"/>
    <property type="match status" value="1"/>
</dbReference>
<feature type="domain" description="Glycosyltransferase 61 catalytic" evidence="4">
    <location>
        <begin position="16"/>
        <end position="53"/>
    </location>
</feature>
<dbReference type="OrthoDB" id="529273at2759"/>
<keyword evidence="2" id="KW-0808">Transferase</keyword>